<dbReference type="Proteomes" id="UP001501570">
    <property type="component" value="Unassembled WGS sequence"/>
</dbReference>
<protein>
    <submittedName>
        <fullName evidence="1">Uncharacterized protein</fullName>
    </submittedName>
</protein>
<proteinExistence type="predicted"/>
<reference evidence="2" key="1">
    <citation type="journal article" date="2019" name="Int. J. Syst. Evol. Microbiol.">
        <title>The Global Catalogue of Microorganisms (GCM) 10K type strain sequencing project: providing services to taxonomists for standard genome sequencing and annotation.</title>
        <authorList>
            <consortium name="The Broad Institute Genomics Platform"/>
            <consortium name="The Broad Institute Genome Sequencing Center for Infectious Disease"/>
            <person name="Wu L."/>
            <person name="Ma J."/>
        </authorList>
    </citation>
    <scope>NUCLEOTIDE SEQUENCE [LARGE SCALE GENOMIC DNA]</scope>
    <source>
        <strain evidence="2">JCM 18304</strain>
    </source>
</reference>
<keyword evidence="2" id="KW-1185">Reference proteome</keyword>
<evidence type="ECO:0000313" key="2">
    <source>
        <dbReference type="Proteomes" id="UP001501570"/>
    </source>
</evidence>
<dbReference type="RefSeq" id="WP_345632252.1">
    <property type="nucleotide sequence ID" value="NZ_BAABJQ010000013.1"/>
</dbReference>
<name>A0ABP9S2V9_9ACTN</name>
<evidence type="ECO:0000313" key="1">
    <source>
        <dbReference type="EMBL" id="GAA5189840.1"/>
    </source>
</evidence>
<sequence>MAAPLIFGVFPLGMAGAPGGLAVGPPDNIEAIGRALSELQGDGKTLLPRMYVVWSGPESTAAAHAQLDQLAAAGVPWDLVLCFRDPGGDVAAWASFVSQVVTRHGREFAALQVTGEPNLTWAGAAADGAFLNARDALVQGVLAGAAAKRETGATVAIGFAVVPDIDPAANGFWAGVRDSGGADFAAAVDYAGIDIYPDVFGPRRSPDELPSTVERLLGDFRERDLATAGIPASVPIRICENGWPTGPDRPEERQAVVLETIIRTVYALRAELNVTHWELFTLRDADSSKDDLFHRFGVLRDDYSPKPAFHTLRRLIAELG</sequence>
<dbReference type="EMBL" id="BAABJQ010000013">
    <property type="protein sequence ID" value="GAA5189840.1"/>
    <property type="molecule type" value="Genomic_DNA"/>
</dbReference>
<gene>
    <name evidence="1" type="ORF">GCM10023322_43480</name>
</gene>
<dbReference type="InterPro" id="IPR017853">
    <property type="entry name" value="GH"/>
</dbReference>
<dbReference type="SUPFAM" id="SSF51445">
    <property type="entry name" value="(Trans)glycosidases"/>
    <property type="match status" value="1"/>
</dbReference>
<dbReference type="Gene3D" id="3.20.20.80">
    <property type="entry name" value="Glycosidases"/>
    <property type="match status" value="1"/>
</dbReference>
<organism evidence="1 2">
    <name type="scientific">Rugosimonospora acidiphila</name>
    <dbReference type="NCBI Taxonomy" id="556531"/>
    <lineage>
        <taxon>Bacteria</taxon>
        <taxon>Bacillati</taxon>
        <taxon>Actinomycetota</taxon>
        <taxon>Actinomycetes</taxon>
        <taxon>Micromonosporales</taxon>
        <taxon>Micromonosporaceae</taxon>
        <taxon>Rugosimonospora</taxon>
    </lineage>
</organism>
<accession>A0ABP9S2V9</accession>
<comment type="caution">
    <text evidence="1">The sequence shown here is derived from an EMBL/GenBank/DDBJ whole genome shotgun (WGS) entry which is preliminary data.</text>
</comment>